<keyword evidence="2" id="KW-0812">Transmembrane</keyword>
<feature type="transmembrane region" description="Helical" evidence="2">
    <location>
        <begin position="60"/>
        <end position="81"/>
    </location>
</feature>
<evidence type="ECO:0000256" key="1">
    <source>
        <dbReference type="SAM" id="MobiDB-lite"/>
    </source>
</evidence>
<accession>A0A4V1IQ52</accession>
<sequence>MLNNFFADRPPLDIAANANPTIAPNSTGVVSAEATVSSSGPLGTAGSASQSSGLGTPVKAGLIAGAVVIVGAIAGVASVWLSDERPEISREEVWAREQPPLLLPIDGEISISGKEQKPWSLPFDPRKGGRGTASYRTDS</sequence>
<evidence type="ECO:0000313" key="4">
    <source>
        <dbReference type="Proteomes" id="UP000269721"/>
    </source>
</evidence>
<keyword evidence="2" id="KW-1133">Transmembrane helix</keyword>
<dbReference type="EMBL" id="KZ999169">
    <property type="protein sequence ID" value="RKO85347.1"/>
    <property type="molecule type" value="Genomic_DNA"/>
</dbReference>
<keyword evidence="2" id="KW-0472">Membrane</keyword>
<reference evidence="4" key="1">
    <citation type="journal article" date="2018" name="Nat. Microbiol.">
        <title>Leveraging single-cell genomics to expand the fungal tree of life.</title>
        <authorList>
            <person name="Ahrendt S.R."/>
            <person name="Quandt C.A."/>
            <person name="Ciobanu D."/>
            <person name="Clum A."/>
            <person name="Salamov A."/>
            <person name="Andreopoulos B."/>
            <person name="Cheng J.F."/>
            <person name="Woyke T."/>
            <person name="Pelin A."/>
            <person name="Henrissat B."/>
            <person name="Reynolds N.K."/>
            <person name="Benny G.L."/>
            <person name="Smith M.E."/>
            <person name="James T.Y."/>
            <person name="Grigoriev I.V."/>
        </authorList>
    </citation>
    <scope>NUCLEOTIDE SEQUENCE [LARGE SCALE GENOMIC DNA]</scope>
</reference>
<feature type="region of interest" description="Disordered" evidence="1">
    <location>
        <begin position="113"/>
        <end position="139"/>
    </location>
</feature>
<protein>
    <submittedName>
        <fullName evidence="3">Uncharacterized protein</fullName>
    </submittedName>
</protein>
<evidence type="ECO:0000313" key="3">
    <source>
        <dbReference type="EMBL" id="RKO85347.1"/>
    </source>
</evidence>
<gene>
    <name evidence="3" type="ORF">BDK51DRAFT_32436</name>
</gene>
<dbReference type="Proteomes" id="UP000269721">
    <property type="component" value="Unassembled WGS sequence"/>
</dbReference>
<evidence type="ECO:0000256" key="2">
    <source>
        <dbReference type="SAM" id="Phobius"/>
    </source>
</evidence>
<name>A0A4V1IQ52_9FUNG</name>
<organism evidence="3 4">
    <name type="scientific">Blyttiomyces helicus</name>
    <dbReference type="NCBI Taxonomy" id="388810"/>
    <lineage>
        <taxon>Eukaryota</taxon>
        <taxon>Fungi</taxon>
        <taxon>Fungi incertae sedis</taxon>
        <taxon>Chytridiomycota</taxon>
        <taxon>Chytridiomycota incertae sedis</taxon>
        <taxon>Chytridiomycetes</taxon>
        <taxon>Chytridiomycetes incertae sedis</taxon>
        <taxon>Blyttiomyces</taxon>
    </lineage>
</organism>
<dbReference type="AlphaFoldDB" id="A0A4V1IQ52"/>
<keyword evidence="4" id="KW-1185">Reference proteome</keyword>
<proteinExistence type="predicted"/>